<evidence type="ECO:0000313" key="6">
    <source>
        <dbReference type="EMBL" id="KIM88848.1"/>
    </source>
</evidence>
<name>A0A0C3BQS1_PILCF</name>
<accession>A0A0C3BQS1</accession>
<dbReference type="OrthoDB" id="2836510at2759"/>
<evidence type="ECO:0000313" key="7">
    <source>
        <dbReference type="Proteomes" id="UP000054166"/>
    </source>
</evidence>
<evidence type="ECO:0000256" key="2">
    <source>
        <dbReference type="ARBA" id="ARBA00022771"/>
    </source>
</evidence>
<reference evidence="7" key="2">
    <citation type="submission" date="2015-01" db="EMBL/GenBank/DDBJ databases">
        <title>Evolutionary Origins and Diversification of the Mycorrhizal Mutualists.</title>
        <authorList>
            <consortium name="DOE Joint Genome Institute"/>
            <consortium name="Mycorrhizal Genomics Consortium"/>
            <person name="Kohler A."/>
            <person name="Kuo A."/>
            <person name="Nagy L.G."/>
            <person name="Floudas D."/>
            <person name="Copeland A."/>
            <person name="Barry K.W."/>
            <person name="Cichocki N."/>
            <person name="Veneault-Fourrey C."/>
            <person name="LaButti K."/>
            <person name="Lindquist E.A."/>
            <person name="Lipzen A."/>
            <person name="Lundell T."/>
            <person name="Morin E."/>
            <person name="Murat C."/>
            <person name="Riley R."/>
            <person name="Ohm R."/>
            <person name="Sun H."/>
            <person name="Tunlid A."/>
            <person name="Henrissat B."/>
            <person name="Grigoriev I.V."/>
            <person name="Hibbett D.S."/>
            <person name="Martin F."/>
        </authorList>
    </citation>
    <scope>NUCLEOTIDE SEQUENCE [LARGE SCALE GENOMIC DNA]</scope>
    <source>
        <strain evidence="7">F 1598</strain>
    </source>
</reference>
<dbReference type="AlphaFoldDB" id="A0A0C3BQS1"/>
<evidence type="ECO:0000259" key="5">
    <source>
        <dbReference type="PROSITE" id="PS50865"/>
    </source>
</evidence>
<dbReference type="Pfam" id="PF01753">
    <property type="entry name" value="zf-MYND"/>
    <property type="match status" value="1"/>
</dbReference>
<evidence type="ECO:0000256" key="1">
    <source>
        <dbReference type="ARBA" id="ARBA00022723"/>
    </source>
</evidence>
<dbReference type="STRING" id="765440.A0A0C3BQS1"/>
<keyword evidence="2 4" id="KW-0863">Zinc-finger</keyword>
<dbReference type="PROSITE" id="PS50865">
    <property type="entry name" value="ZF_MYND_2"/>
    <property type="match status" value="1"/>
</dbReference>
<protein>
    <recommendedName>
        <fullName evidence="5">MYND-type domain-containing protein</fullName>
    </recommendedName>
</protein>
<dbReference type="Proteomes" id="UP000054166">
    <property type="component" value="Unassembled WGS sequence"/>
</dbReference>
<keyword evidence="7" id="KW-1185">Reference proteome</keyword>
<keyword evidence="3" id="KW-0862">Zinc</keyword>
<keyword evidence="1" id="KW-0479">Metal-binding</keyword>
<evidence type="ECO:0000256" key="4">
    <source>
        <dbReference type="PROSITE-ProRule" id="PRU00134"/>
    </source>
</evidence>
<reference evidence="6 7" key="1">
    <citation type="submission" date="2014-04" db="EMBL/GenBank/DDBJ databases">
        <authorList>
            <consortium name="DOE Joint Genome Institute"/>
            <person name="Kuo A."/>
            <person name="Tarkka M."/>
            <person name="Buscot F."/>
            <person name="Kohler A."/>
            <person name="Nagy L.G."/>
            <person name="Floudas D."/>
            <person name="Copeland A."/>
            <person name="Barry K.W."/>
            <person name="Cichocki N."/>
            <person name="Veneault-Fourrey C."/>
            <person name="LaButti K."/>
            <person name="Lindquist E.A."/>
            <person name="Lipzen A."/>
            <person name="Lundell T."/>
            <person name="Morin E."/>
            <person name="Murat C."/>
            <person name="Sun H."/>
            <person name="Tunlid A."/>
            <person name="Henrissat B."/>
            <person name="Grigoriev I.V."/>
            <person name="Hibbett D.S."/>
            <person name="Martin F."/>
            <person name="Nordberg H.P."/>
            <person name="Cantor M.N."/>
            <person name="Hua S.X."/>
        </authorList>
    </citation>
    <scope>NUCLEOTIDE SEQUENCE [LARGE SCALE GENOMIC DNA]</scope>
    <source>
        <strain evidence="6 7">F 1598</strain>
    </source>
</reference>
<dbReference type="InterPro" id="IPR002893">
    <property type="entry name" value="Znf_MYND"/>
</dbReference>
<dbReference type="SUPFAM" id="SSF144232">
    <property type="entry name" value="HIT/MYND zinc finger-like"/>
    <property type="match status" value="1"/>
</dbReference>
<dbReference type="HOGENOM" id="CLU_494357_0_0_1"/>
<dbReference type="Gene3D" id="6.10.140.2220">
    <property type="match status" value="1"/>
</dbReference>
<dbReference type="EMBL" id="KN832976">
    <property type="protein sequence ID" value="KIM88848.1"/>
    <property type="molecule type" value="Genomic_DNA"/>
</dbReference>
<gene>
    <name evidence="6" type="ORF">PILCRDRAFT_241454</name>
</gene>
<sequence>MHGSTLSRRLPACARVKRSPRGQIFRLVTSHEILASQRMDLFRLYSEVNGTGIVVDDAVKVFVEGLRDPARPRNCAPCLLGCLLAIQPGPQNKDILCDKFHDFWAAAIRFLTLDRTSEAIEALDAWMSETQCTCPTDSTLIANLHRLYMLFNLTSKRGAYGSLAVLVGNLNIIFGSTIRTVKAVQVANGRHKETLWPTSPEDLMPYGPHVTVKAVMMWASFLGPSHGPEAIVLLPTLMQICRSLVTPAIVSSPTVCQYICNQGSKICNSVSDTRLSDDPKKRDEAIVYFCADIKLITDFILTLTTQCDLSSAQLKQFQGGHETEFFEFISQAVKLLESPIIPPNDREEAKQWAKHLAIYGATLYIMGHLKIPKPLLHPTIRNAIDTSINTNMSPARTLWLLLNHFKRGQICCALECPESFQTASGAFQFQRCAGCRVVVYSSKECQVRAWKEKRLPHRDICKTMRQVMDVGGSQLDNPEKFMRSMKKAKISDAVQRECVVWLTRLFKMKSSPDGNVAVDKLDGGWFDLSKLAMTSLLI</sequence>
<dbReference type="GO" id="GO:0008270">
    <property type="term" value="F:zinc ion binding"/>
    <property type="evidence" value="ECO:0007669"/>
    <property type="project" value="UniProtKB-KW"/>
</dbReference>
<proteinExistence type="predicted"/>
<feature type="domain" description="MYND-type" evidence="5">
    <location>
        <begin position="416"/>
        <end position="461"/>
    </location>
</feature>
<organism evidence="6 7">
    <name type="scientific">Piloderma croceum (strain F 1598)</name>
    <dbReference type="NCBI Taxonomy" id="765440"/>
    <lineage>
        <taxon>Eukaryota</taxon>
        <taxon>Fungi</taxon>
        <taxon>Dikarya</taxon>
        <taxon>Basidiomycota</taxon>
        <taxon>Agaricomycotina</taxon>
        <taxon>Agaricomycetes</taxon>
        <taxon>Agaricomycetidae</taxon>
        <taxon>Atheliales</taxon>
        <taxon>Atheliaceae</taxon>
        <taxon>Piloderma</taxon>
    </lineage>
</organism>
<evidence type="ECO:0000256" key="3">
    <source>
        <dbReference type="ARBA" id="ARBA00022833"/>
    </source>
</evidence>
<dbReference type="InParanoid" id="A0A0C3BQS1"/>